<evidence type="ECO:0000313" key="2">
    <source>
        <dbReference type="Proteomes" id="UP000593565"/>
    </source>
</evidence>
<dbReference type="AlphaFoldDB" id="A0A7J6AX59"/>
<accession>A0A7J6AX59</accession>
<dbReference type="EMBL" id="JAAGNN010000006">
    <property type="protein sequence ID" value="KAF4087462.1"/>
    <property type="molecule type" value="Genomic_DNA"/>
</dbReference>
<name>A0A7J6AX59_AMEME</name>
<keyword evidence="2" id="KW-1185">Reference proteome</keyword>
<evidence type="ECO:0000313" key="1">
    <source>
        <dbReference type="EMBL" id="KAF4087462.1"/>
    </source>
</evidence>
<organism evidence="1 2">
    <name type="scientific">Ameiurus melas</name>
    <name type="common">Black bullhead</name>
    <name type="synonym">Silurus melas</name>
    <dbReference type="NCBI Taxonomy" id="219545"/>
    <lineage>
        <taxon>Eukaryota</taxon>
        <taxon>Metazoa</taxon>
        <taxon>Chordata</taxon>
        <taxon>Craniata</taxon>
        <taxon>Vertebrata</taxon>
        <taxon>Euteleostomi</taxon>
        <taxon>Actinopterygii</taxon>
        <taxon>Neopterygii</taxon>
        <taxon>Teleostei</taxon>
        <taxon>Ostariophysi</taxon>
        <taxon>Siluriformes</taxon>
        <taxon>Ictaluridae</taxon>
        <taxon>Ameiurus</taxon>
    </lineage>
</organism>
<dbReference type="Proteomes" id="UP000593565">
    <property type="component" value="Unassembled WGS sequence"/>
</dbReference>
<sequence>MSLNMILTTSATSSLHSASSFSLLLEEEIFQISHHLSAGSLPQYSIPLHRASSCSSLLSFCILDSIFSRFTFKRNPLWIP</sequence>
<comment type="caution">
    <text evidence="1">The sequence shown here is derived from an EMBL/GenBank/DDBJ whole genome shotgun (WGS) entry which is preliminary data.</text>
</comment>
<gene>
    <name evidence="1" type="ORF">AMELA_G00071060</name>
</gene>
<reference evidence="1 2" key="1">
    <citation type="submission" date="2020-02" db="EMBL/GenBank/DDBJ databases">
        <title>A chromosome-scale genome assembly of the black bullhead catfish (Ameiurus melas).</title>
        <authorList>
            <person name="Wen M."/>
            <person name="Zham M."/>
            <person name="Cabau C."/>
            <person name="Klopp C."/>
            <person name="Donnadieu C."/>
            <person name="Roques C."/>
            <person name="Bouchez O."/>
            <person name="Lampietro C."/>
            <person name="Jouanno E."/>
            <person name="Herpin A."/>
            <person name="Louis A."/>
            <person name="Berthelot C."/>
            <person name="Parey E."/>
            <person name="Roest-Crollius H."/>
            <person name="Braasch I."/>
            <person name="Postlethwait J."/>
            <person name="Robinson-Rechavi M."/>
            <person name="Echchiki A."/>
            <person name="Begum T."/>
            <person name="Montfort J."/>
            <person name="Schartl M."/>
            <person name="Bobe J."/>
            <person name="Guiguen Y."/>
        </authorList>
    </citation>
    <scope>NUCLEOTIDE SEQUENCE [LARGE SCALE GENOMIC DNA]</scope>
    <source>
        <strain evidence="1">M_S1</strain>
        <tissue evidence="1">Blood</tissue>
    </source>
</reference>
<protein>
    <submittedName>
        <fullName evidence="1">Uncharacterized protein</fullName>
    </submittedName>
</protein>
<proteinExistence type="predicted"/>